<gene>
    <name evidence="1" type="ORF">ACN38_g3561</name>
</gene>
<accession>A0A0M8PCT5</accession>
<protein>
    <submittedName>
        <fullName evidence="1">Uncharacterized protein</fullName>
    </submittedName>
</protein>
<dbReference type="Proteomes" id="UP000037696">
    <property type="component" value="Unassembled WGS sequence"/>
</dbReference>
<comment type="caution">
    <text evidence="1">The sequence shown here is derived from an EMBL/GenBank/DDBJ whole genome shotgun (WGS) entry which is preliminary data.</text>
</comment>
<name>A0A0M8PCT5_9EURO</name>
<feature type="non-terminal residue" evidence="1">
    <location>
        <position position="14"/>
    </location>
</feature>
<evidence type="ECO:0000313" key="1">
    <source>
        <dbReference type="EMBL" id="KOS45491.1"/>
    </source>
</evidence>
<organism evidence="1 2">
    <name type="scientific">Penicillium nordicum</name>
    <dbReference type="NCBI Taxonomy" id="229535"/>
    <lineage>
        <taxon>Eukaryota</taxon>
        <taxon>Fungi</taxon>
        <taxon>Dikarya</taxon>
        <taxon>Ascomycota</taxon>
        <taxon>Pezizomycotina</taxon>
        <taxon>Eurotiomycetes</taxon>
        <taxon>Eurotiomycetidae</taxon>
        <taxon>Eurotiales</taxon>
        <taxon>Aspergillaceae</taxon>
        <taxon>Penicillium</taxon>
    </lineage>
</organism>
<dbReference type="EMBL" id="LHQQ01000043">
    <property type="protein sequence ID" value="KOS45491.1"/>
    <property type="molecule type" value="Genomic_DNA"/>
</dbReference>
<proteinExistence type="predicted"/>
<evidence type="ECO:0000313" key="2">
    <source>
        <dbReference type="Proteomes" id="UP000037696"/>
    </source>
</evidence>
<keyword evidence="2" id="KW-1185">Reference proteome</keyword>
<reference evidence="1 2" key="1">
    <citation type="submission" date="2015-08" db="EMBL/GenBank/DDBJ databases">
        <title>Genome sequencing of Penicillium nordicum.</title>
        <authorList>
            <person name="Nguyen H.D."/>
            <person name="Seifert K.A."/>
        </authorList>
    </citation>
    <scope>NUCLEOTIDE SEQUENCE [LARGE SCALE GENOMIC DNA]</scope>
    <source>
        <strain evidence="1 2">DAOMC 185683</strain>
    </source>
</reference>
<sequence>MQGFIYPANHLSIA</sequence>